<accession>K0RCA7</accession>
<dbReference type="AlphaFoldDB" id="K0RCA7"/>
<dbReference type="Proteomes" id="UP000266841">
    <property type="component" value="Unassembled WGS sequence"/>
</dbReference>
<dbReference type="EMBL" id="AGNL01042852">
    <property type="protein sequence ID" value="EJK50840.1"/>
    <property type="molecule type" value="Genomic_DNA"/>
</dbReference>
<keyword evidence="2" id="KW-1185">Reference proteome</keyword>
<organism evidence="1 2">
    <name type="scientific">Thalassiosira oceanica</name>
    <name type="common">Marine diatom</name>
    <dbReference type="NCBI Taxonomy" id="159749"/>
    <lineage>
        <taxon>Eukaryota</taxon>
        <taxon>Sar</taxon>
        <taxon>Stramenopiles</taxon>
        <taxon>Ochrophyta</taxon>
        <taxon>Bacillariophyta</taxon>
        <taxon>Coscinodiscophyceae</taxon>
        <taxon>Thalassiosirophycidae</taxon>
        <taxon>Thalassiosirales</taxon>
        <taxon>Thalassiosiraceae</taxon>
        <taxon>Thalassiosira</taxon>
    </lineage>
</organism>
<name>K0RCA7_THAOC</name>
<sequence>MDGFANASAIAAGRRLPGRRRKSTMMAATGGSDISLASSTVTSAVDASVEEMADSIGSSQVPPADQQSGNPLVQLVSYVKNTI</sequence>
<evidence type="ECO:0000313" key="1">
    <source>
        <dbReference type="EMBL" id="EJK50840.1"/>
    </source>
</evidence>
<reference evidence="1 2" key="1">
    <citation type="journal article" date="2012" name="Genome Biol.">
        <title>Genome and low-iron response of an oceanic diatom adapted to chronic iron limitation.</title>
        <authorList>
            <person name="Lommer M."/>
            <person name="Specht M."/>
            <person name="Roy A.S."/>
            <person name="Kraemer L."/>
            <person name="Andreson R."/>
            <person name="Gutowska M.A."/>
            <person name="Wolf J."/>
            <person name="Bergner S.V."/>
            <person name="Schilhabel M.B."/>
            <person name="Klostermeier U.C."/>
            <person name="Beiko R.G."/>
            <person name="Rosenstiel P."/>
            <person name="Hippler M."/>
            <person name="Laroche J."/>
        </authorList>
    </citation>
    <scope>NUCLEOTIDE SEQUENCE [LARGE SCALE GENOMIC DNA]</scope>
    <source>
        <strain evidence="1 2">CCMP1005</strain>
    </source>
</reference>
<dbReference type="OrthoDB" id="199548at2759"/>
<comment type="caution">
    <text evidence="1">The sequence shown here is derived from an EMBL/GenBank/DDBJ whole genome shotgun (WGS) entry which is preliminary data.</text>
</comment>
<gene>
    <name evidence="1" type="ORF">THAOC_30056</name>
</gene>
<evidence type="ECO:0000313" key="2">
    <source>
        <dbReference type="Proteomes" id="UP000266841"/>
    </source>
</evidence>
<protein>
    <submittedName>
        <fullName evidence="1">Uncharacterized protein</fullName>
    </submittedName>
</protein>
<feature type="non-terminal residue" evidence="1">
    <location>
        <position position="83"/>
    </location>
</feature>
<proteinExistence type="predicted"/>